<dbReference type="RefSeq" id="WP_195897604.1">
    <property type="nucleotide sequence ID" value="NZ_JADOGI010000072.1"/>
</dbReference>
<dbReference type="PROSITE" id="PS51257">
    <property type="entry name" value="PROKAR_LIPOPROTEIN"/>
    <property type="match status" value="1"/>
</dbReference>
<feature type="region of interest" description="Disordered" evidence="1">
    <location>
        <begin position="219"/>
        <end position="243"/>
    </location>
</feature>
<protein>
    <submittedName>
        <fullName evidence="3">Uncharacterized protein</fullName>
    </submittedName>
</protein>
<evidence type="ECO:0000256" key="2">
    <source>
        <dbReference type="SAM" id="SignalP"/>
    </source>
</evidence>
<comment type="caution">
    <text evidence="3">The sequence shown here is derived from an EMBL/GenBank/DDBJ whole genome shotgun (WGS) entry which is preliminary data.</text>
</comment>
<keyword evidence="2" id="KW-0732">Signal</keyword>
<name>A0A931AB75_9ACTN</name>
<feature type="compositionally biased region" description="Basic and acidic residues" evidence="1">
    <location>
        <begin position="219"/>
        <end position="230"/>
    </location>
</feature>
<proteinExistence type="predicted"/>
<reference evidence="3" key="1">
    <citation type="submission" date="2020-11" db="EMBL/GenBank/DDBJ databases">
        <title>Whole-genome analyses of Nonomuraea sp. K274.</title>
        <authorList>
            <person name="Veyisoglu A."/>
        </authorList>
    </citation>
    <scope>NUCLEOTIDE SEQUENCE</scope>
    <source>
        <strain evidence="3">K274</strain>
    </source>
</reference>
<dbReference type="Proteomes" id="UP000605361">
    <property type="component" value="Unassembled WGS sequence"/>
</dbReference>
<feature type="chain" id="PRO_5038810845" evidence="2">
    <location>
        <begin position="24"/>
        <end position="300"/>
    </location>
</feature>
<sequence length="300" mass="32665">MLKPSLPTLAVLGLAVLSGCGGAAGSAAPSPSPAAAGKRHQLEAAKADCMKQRGFRYVAYVQPTRQTTEEDRRRASGDYEAMRKYREKYGFGVFALYVYPKEMGNPAVKPDNPEINPNWAIQSALSKSQLQAYHKALNGCMTTAANEVLGLDIKSDTDYMAAMYTARDRALKSALNSDPRLVEPAADMATCLKGKGYAVGDTSPTAMSEHGSTVFRAQEDRLGREQRDDVPDVAPPPKEGEVPLIYAPTLSPEQARPYLDREIKAALDDLECGKDFYPTYQPKQSAVDRQVNEQFGFGTS</sequence>
<feature type="signal peptide" evidence="2">
    <location>
        <begin position="1"/>
        <end position="23"/>
    </location>
</feature>
<gene>
    <name evidence="3" type="ORF">ITP53_23570</name>
</gene>
<evidence type="ECO:0000313" key="4">
    <source>
        <dbReference type="Proteomes" id="UP000605361"/>
    </source>
</evidence>
<keyword evidence="4" id="KW-1185">Reference proteome</keyword>
<dbReference type="EMBL" id="JADOGI010000072">
    <property type="protein sequence ID" value="MBF8188653.1"/>
    <property type="molecule type" value="Genomic_DNA"/>
</dbReference>
<organism evidence="3 4">
    <name type="scientific">Nonomuraea cypriaca</name>
    <dbReference type="NCBI Taxonomy" id="1187855"/>
    <lineage>
        <taxon>Bacteria</taxon>
        <taxon>Bacillati</taxon>
        <taxon>Actinomycetota</taxon>
        <taxon>Actinomycetes</taxon>
        <taxon>Streptosporangiales</taxon>
        <taxon>Streptosporangiaceae</taxon>
        <taxon>Nonomuraea</taxon>
    </lineage>
</organism>
<dbReference type="AlphaFoldDB" id="A0A931AB75"/>
<accession>A0A931AB75</accession>
<evidence type="ECO:0000256" key="1">
    <source>
        <dbReference type="SAM" id="MobiDB-lite"/>
    </source>
</evidence>
<evidence type="ECO:0000313" key="3">
    <source>
        <dbReference type="EMBL" id="MBF8188653.1"/>
    </source>
</evidence>